<reference evidence="9 10" key="1">
    <citation type="submission" date="2018-11" db="EMBL/GenBank/DDBJ databases">
        <title>YIM 102482-1 draft genome.</title>
        <authorList>
            <person name="Li G."/>
            <person name="Jiang Y."/>
        </authorList>
    </citation>
    <scope>NUCLEOTIDE SEQUENCE [LARGE SCALE GENOMIC DNA]</scope>
    <source>
        <strain evidence="9 10">YIM 102482-1</strain>
    </source>
</reference>
<evidence type="ECO:0000313" key="10">
    <source>
        <dbReference type="Proteomes" id="UP000274391"/>
    </source>
</evidence>
<feature type="domain" description="ABC transmembrane type-1" evidence="8">
    <location>
        <begin position="55"/>
        <end position="239"/>
    </location>
</feature>
<evidence type="ECO:0000256" key="1">
    <source>
        <dbReference type="ARBA" id="ARBA00004651"/>
    </source>
</evidence>
<gene>
    <name evidence="9" type="ORF">EG850_02145</name>
</gene>
<dbReference type="OrthoDB" id="5458199at2"/>
<protein>
    <submittedName>
        <fullName evidence="9">ABC transporter permease</fullName>
    </submittedName>
</protein>
<evidence type="ECO:0000256" key="5">
    <source>
        <dbReference type="ARBA" id="ARBA00022989"/>
    </source>
</evidence>
<comment type="similarity">
    <text evidence="7">Belongs to the binding-protein-dependent transport system permease family.</text>
</comment>
<feature type="transmembrane region" description="Helical" evidence="7">
    <location>
        <begin position="177"/>
        <end position="196"/>
    </location>
</feature>
<dbReference type="Proteomes" id="UP000274391">
    <property type="component" value="Unassembled WGS sequence"/>
</dbReference>
<keyword evidence="6 7" id="KW-0472">Membrane</keyword>
<keyword evidence="4 7" id="KW-0812">Transmembrane</keyword>
<dbReference type="AlphaFoldDB" id="A0A3P3W3Y2"/>
<sequence>MPNWVLGAAGVATLLVLLEILPRIGVVDSRFLPPVSEMFLALGTLAQNASFWLALLHTLVTWASGLAITIILGVIIGILLGNIKWLRDFTASTIEFLRPVPSVALIPVAVLLFGPNMTATLFLVIYAAFWQVLIQVMAGVQDVDPVVADTARSYRFSQATRLRTVIWPTTLPYAMTGARLAASVALVLAVTGELLVSGEGIGGLLARARESGAVANMYGYIIVTGALGLLVNQLARGIESKTLFWHPSMRKESN</sequence>
<organism evidence="9 10">
    <name type="scientific">Gulosibacter macacae</name>
    <dbReference type="NCBI Taxonomy" id="2488791"/>
    <lineage>
        <taxon>Bacteria</taxon>
        <taxon>Bacillati</taxon>
        <taxon>Actinomycetota</taxon>
        <taxon>Actinomycetes</taxon>
        <taxon>Micrococcales</taxon>
        <taxon>Microbacteriaceae</taxon>
        <taxon>Gulosibacter</taxon>
    </lineage>
</organism>
<dbReference type="PROSITE" id="PS50928">
    <property type="entry name" value="ABC_TM1"/>
    <property type="match status" value="1"/>
</dbReference>
<dbReference type="GO" id="GO:0055085">
    <property type="term" value="P:transmembrane transport"/>
    <property type="evidence" value="ECO:0007669"/>
    <property type="project" value="InterPro"/>
</dbReference>
<comment type="caution">
    <text evidence="9">The sequence shown here is derived from an EMBL/GenBank/DDBJ whole genome shotgun (WGS) entry which is preliminary data.</text>
</comment>
<name>A0A3P3W3Y2_9MICO</name>
<dbReference type="EMBL" id="RQVS01000002">
    <property type="protein sequence ID" value="RRJ88379.1"/>
    <property type="molecule type" value="Genomic_DNA"/>
</dbReference>
<proteinExistence type="inferred from homology"/>
<dbReference type="Pfam" id="PF00528">
    <property type="entry name" value="BPD_transp_1"/>
    <property type="match status" value="1"/>
</dbReference>
<evidence type="ECO:0000259" key="8">
    <source>
        <dbReference type="PROSITE" id="PS50928"/>
    </source>
</evidence>
<dbReference type="Gene3D" id="1.10.3720.10">
    <property type="entry name" value="MetI-like"/>
    <property type="match status" value="1"/>
</dbReference>
<feature type="transmembrane region" description="Helical" evidence="7">
    <location>
        <begin position="217"/>
        <end position="235"/>
    </location>
</feature>
<dbReference type="PANTHER" id="PTHR30151">
    <property type="entry name" value="ALKANE SULFONATE ABC TRANSPORTER-RELATED, MEMBRANE SUBUNIT"/>
    <property type="match status" value="1"/>
</dbReference>
<dbReference type="InterPro" id="IPR000515">
    <property type="entry name" value="MetI-like"/>
</dbReference>
<dbReference type="InterPro" id="IPR035906">
    <property type="entry name" value="MetI-like_sf"/>
</dbReference>
<evidence type="ECO:0000256" key="7">
    <source>
        <dbReference type="RuleBase" id="RU363032"/>
    </source>
</evidence>
<feature type="transmembrane region" description="Helical" evidence="7">
    <location>
        <begin position="62"/>
        <end position="83"/>
    </location>
</feature>
<evidence type="ECO:0000256" key="3">
    <source>
        <dbReference type="ARBA" id="ARBA00022475"/>
    </source>
</evidence>
<comment type="subcellular location">
    <subcellularLocation>
        <location evidence="1 7">Cell membrane</location>
        <topology evidence="1 7">Multi-pass membrane protein</topology>
    </subcellularLocation>
</comment>
<dbReference type="SUPFAM" id="SSF161098">
    <property type="entry name" value="MetI-like"/>
    <property type="match status" value="1"/>
</dbReference>
<feature type="transmembrane region" description="Helical" evidence="7">
    <location>
        <begin position="104"/>
        <end position="129"/>
    </location>
</feature>
<evidence type="ECO:0000313" key="9">
    <source>
        <dbReference type="EMBL" id="RRJ88379.1"/>
    </source>
</evidence>
<keyword evidence="2 7" id="KW-0813">Transport</keyword>
<dbReference type="GO" id="GO:0005886">
    <property type="term" value="C:plasma membrane"/>
    <property type="evidence" value="ECO:0007669"/>
    <property type="project" value="UniProtKB-SubCell"/>
</dbReference>
<dbReference type="PANTHER" id="PTHR30151:SF0">
    <property type="entry name" value="ABC TRANSPORTER PERMEASE PROTEIN MJ0413-RELATED"/>
    <property type="match status" value="1"/>
</dbReference>
<evidence type="ECO:0000256" key="4">
    <source>
        <dbReference type="ARBA" id="ARBA00022692"/>
    </source>
</evidence>
<keyword evidence="10" id="KW-1185">Reference proteome</keyword>
<evidence type="ECO:0000256" key="2">
    <source>
        <dbReference type="ARBA" id="ARBA00022448"/>
    </source>
</evidence>
<accession>A0A3P3W3Y2</accession>
<feature type="transmembrane region" description="Helical" evidence="7">
    <location>
        <begin position="6"/>
        <end position="26"/>
    </location>
</feature>
<evidence type="ECO:0000256" key="6">
    <source>
        <dbReference type="ARBA" id="ARBA00023136"/>
    </source>
</evidence>
<keyword evidence="5 7" id="KW-1133">Transmembrane helix</keyword>
<keyword evidence="3" id="KW-1003">Cell membrane</keyword>